<evidence type="ECO:0000313" key="10">
    <source>
        <dbReference type="Proteomes" id="UP001500102"/>
    </source>
</evidence>
<keyword evidence="3 7" id="KW-0812">Transmembrane</keyword>
<keyword evidence="4 7" id="KW-1133">Transmembrane helix</keyword>
<comment type="caution">
    <text evidence="9">The sequence shown here is derived from an EMBL/GenBank/DDBJ whole genome shotgun (WGS) entry which is preliminary data.</text>
</comment>
<evidence type="ECO:0000256" key="5">
    <source>
        <dbReference type="ARBA" id="ARBA00023136"/>
    </source>
</evidence>
<gene>
    <name evidence="9" type="ORF">GCM10009825_06890</name>
</gene>
<dbReference type="EMBL" id="BAAAQB010000009">
    <property type="protein sequence ID" value="GAA2128063.1"/>
    <property type="molecule type" value="Genomic_DNA"/>
</dbReference>
<feature type="transmembrane region" description="Helical" evidence="7">
    <location>
        <begin position="12"/>
        <end position="36"/>
    </location>
</feature>
<keyword evidence="5 7" id="KW-0472">Membrane</keyword>
<dbReference type="InterPro" id="IPR023845">
    <property type="entry name" value="DUF3817_TM"/>
</dbReference>
<dbReference type="NCBIfam" id="TIGR03954">
    <property type="entry name" value="integ_memb_HG"/>
    <property type="match status" value="1"/>
</dbReference>
<keyword evidence="2" id="KW-1003">Cell membrane</keyword>
<evidence type="ECO:0000256" key="6">
    <source>
        <dbReference type="SAM" id="MobiDB-lite"/>
    </source>
</evidence>
<comment type="subcellular location">
    <subcellularLocation>
        <location evidence="1">Cell membrane</location>
        <topology evidence="1">Multi-pass membrane protein</topology>
    </subcellularLocation>
</comment>
<feature type="domain" description="DUF3817" evidence="8">
    <location>
        <begin position="11"/>
        <end position="97"/>
    </location>
</feature>
<evidence type="ECO:0000256" key="3">
    <source>
        <dbReference type="ARBA" id="ARBA00022692"/>
    </source>
</evidence>
<evidence type="ECO:0000256" key="2">
    <source>
        <dbReference type="ARBA" id="ARBA00022475"/>
    </source>
</evidence>
<feature type="transmembrane region" description="Helical" evidence="7">
    <location>
        <begin position="48"/>
        <end position="69"/>
    </location>
</feature>
<protein>
    <recommendedName>
        <fullName evidence="8">DUF3817 domain-containing protein</fullName>
    </recommendedName>
</protein>
<dbReference type="Proteomes" id="UP001500102">
    <property type="component" value="Unassembled WGS sequence"/>
</dbReference>
<name>A0ABN2YIS2_9MICC</name>
<sequence length="191" mass="21182">MKLPSTAAMIRVFRWLAIAEAFSWAALLTGMVLKWVTRTTELGVEVAGPIHGAFFIGYAIAVLSLWAMLRWPFKVAVLAGVSAVFPFATVWFERWAGRRGHLGVQVGEAARTPAQETAGVWFRPGPRVLCALATSLRPSDAYGRYPGKFDGHSWRTAAKRWRPTGHTSQTTRERPALTAWDRRRTRAGATS</sequence>
<dbReference type="PANTHER" id="PTHR40077:SF1">
    <property type="entry name" value="MEMBRANE PROTEIN"/>
    <property type="match status" value="1"/>
</dbReference>
<evidence type="ECO:0000256" key="7">
    <source>
        <dbReference type="SAM" id="Phobius"/>
    </source>
</evidence>
<feature type="transmembrane region" description="Helical" evidence="7">
    <location>
        <begin position="75"/>
        <end position="92"/>
    </location>
</feature>
<evidence type="ECO:0000313" key="9">
    <source>
        <dbReference type="EMBL" id="GAA2128063.1"/>
    </source>
</evidence>
<accession>A0ABN2YIS2</accession>
<dbReference type="PANTHER" id="PTHR40077">
    <property type="entry name" value="MEMBRANE PROTEIN-RELATED"/>
    <property type="match status" value="1"/>
</dbReference>
<keyword evidence="10" id="KW-1185">Reference proteome</keyword>
<evidence type="ECO:0000259" key="8">
    <source>
        <dbReference type="Pfam" id="PF12823"/>
    </source>
</evidence>
<dbReference type="RefSeq" id="WP_344362126.1">
    <property type="nucleotide sequence ID" value="NZ_BAAAQB010000009.1"/>
</dbReference>
<evidence type="ECO:0000256" key="1">
    <source>
        <dbReference type="ARBA" id="ARBA00004651"/>
    </source>
</evidence>
<feature type="region of interest" description="Disordered" evidence="6">
    <location>
        <begin position="160"/>
        <end position="191"/>
    </location>
</feature>
<proteinExistence type="predicted"/>
<organism evidence="9 10">
    <name type="scientific">Arthrobacter humicola</name>
    <dbReference type="NCBI Taxonomy" id="409291"/>
    <lineage>
        <taxon>Bacteria</taxon>
        <taxon>Bacillati</taxon>
        <taxon>Actinomycetota</taxon>
        <taxon>Actinomycetes</taxon>
        <taxon>Micrococcales</taxon>
        <taxon>Micrococcaceae</taxon>
        <taxon>Arthrobacter</taxon>
    </lineage>
</organism>
<dbReference type="Pfam" id="PF12823">
    <property type="entry name" value="DUF3817"/>
    <property type="match status" value="1"/>
</dbReference>
<evidence type="ECO:0000256" key="4">
    <source>
        <dbReference type="ARBA" id="ARBA00022989"/>
    </source>
</evidence>
<reference evidence="9 10" key="1">
    <citation type="journal article" date="2019" name="Int. J. Syst. Evol. Microbiol.">
        <title>The Global Catalogue of Microorganisms (GCM) 10K type strain sequencing project: providing services to taxonomists for standard genome sequencing and annotation.</title>
        <authorList>
            <consortium name="The Broad Institute Genomics Platform"/>
            <consortium name="The Broad Institute Genome Sequencing Center for Infectious Disease"/>
            <person name="Wu L."/>
            <person name="Ma J."/>
        </authorList>
    </citation>
    <scope>NUCLEOTIDE SEQUENCE [LARGE SCALE GENOMIC DNA]</scope>
    <source>
        <strain evidence="9 10">JCM 15921</strain>
    </source>
</reference>